<evidence type="ECO:0000313" key="5">
    <source>
        <dbReference type="EMBL" id="KAF8370194.1"/>
    </source>
</evidence>
<proteinExistence type="predicted"/>
<keyword evidence="6" id="KW-1185">Reference proteome</keyword>
<protein>
    <recommendedName>
        <fullName evidence="7">WAT1-related protein</fullName>
    </recommendedName>
</protein>
<evidence type="ECO:0000256" key="4">
    <source>
        <dbReference type="SAM" id="Phobius"/>
    </source>
</evidence>
<evidence type="ECO:0000256" key="2">
    <source>
        <dbReference type="ARBA" id="ARBA00022989"/>
    </source>
</evidence>
<dbReference type="GO" id="GO:0016020">
    <property type="term" value="C:membrane"/>
    <property type="evidence" value="ECO:0007669"/>
    <property type="project" value="InterPro"/>
</dbReference>
<evidence type="ECO:0000256" key="3">
    <source>
        <dbReference type="ARBA" id="ARBA00023136"/>
    </source>
</evidence>
<comment type="caution">
    <text evidence="5">The sequence shown here is derived from an EMBL/GenBank/DDBJ whole genome shotgun (WGS) entry which is preliminary data.</text>
</comment>
<dbReference type="GO" id="GO:0022857">
    <property type="term" value="F:transmembrane transporter activity"/>
    <property type="evidence" value="ECO:0007669"/>
    <property type="project" value="InterPro"/>
</dbReference>
<name>A0A834Y9C3_TETSI</name>
<keyword evidence="3 4" id="KW-0472">Membrane</keyword>
<evidence type="ECO:0000313" key="6">
    <source>
        <dbReference type="Proteomes" id="UP000655225"/>
    </source>
</evidence>
<organism evidence="5 6">
    <name type="scientific">Tetracentron sinense</name>
    <name type="common">Spur-leaf</name>
    <dbReference type="NCBI Taxonomy" id="13715"/>
    <lineage>
        <taxon>Eukaryota</taxon>
        <taxon>Viridiplantae</taxon>
        <taxon>Streptophyta</taxon>
        <taxon>Embryophyta</taxon>
        <taxon>Tracheophyta</taxon>
        <taxon>Spermatophyta</taxon>
        <taxon>Magnoliopsida</taxon>
        <taxon>Trochodendrales</taxon>
        <taxon>Trochodendraceae</taxon>
        <taxon>Tetracentron</taxon>
    </lineage>
</organism>
<dbReference type="OMA" id="AFIMAEC"/>
<feature type="transmembrane region" description="Helical" evidence="4">
    <location>
        <begin position="34"/>
        <end position="56"/>
    </location>
</feature>
<feature type="transmembrane region" description="Helical" evidence="4">
    <location>
        <begin position="68"/>
        <end position="87"/>
    </location>
</feature>
<dbReference type="PANTHER" id="PTHR31218">
    <property type="entry name" value="WAT1-RELATED PROTEIN"/>
    <property type="match status" value="1"/>
</dbReference>
<sequence length="109" mass="11928">MVMTLYKGHIINLIWSRGRSNYESSSGSADQHRVAGTLMLLASCCGWSSFFLLQSFTLKSYPVEELSLTTWICLMFMVQGAAVALVMESDSTASSVGWDSRVLAALYSG</sequence>
<reference evidence="5 6" key="1">
    <citation type="submission" date="2020-04" db="EMBL/GenBank/DDBJ databases">
        <title>Plant Genome Project.</title>
        <authorList>
            <person name="Zhang R.-G."/>
        </authorList>
    </citation>
    <scope>NUCLEOTIDE SEQUENCE [LARGE SCALE GENOMIC DNA]</scope>
    <source>
        <strain evidence="5">YNK0</strain>
        <tissue evidence="5">Leaf</tissue>
    </source>
</reference>
<keyword evidence="1 4" id="KW-0812">Transmembrane</keyword>
<evidence type="ECO:0008006" key="7">
    <source>
        <dbReference type="Google" id="ProtNLM"/>
    </source>
</evidence>
<dbReference type="EMBL" id="JABCRI010000234">
    <property type="protein sequence ID" value="KAF8370194.1"/>
    <property type="molecule type" value="Genomic_DNA"/>
</dbReference>
<dbReference type="Proteomes" id="UP000655225">
    <property type="component" value="Unassembled WGS sequence"/>
</dbReference>
<gene>
    <name evidence="5" type="ORF">HHK36_031769</name>
</gene>
<accession>A0A834Y9C3</accession>
<evidence type="ECO:0000256" key="1">
    <source>
        <dbReference type="ARBA" id="ARBA00022692"/>
    </source>
</evidence>
<dbReference type="InterPro" id="IPR030184">
    <property type="entry name" value="WAT1-related"/>
</dbReference>
<keyword evidence="2 4" id="KW-1133">Transmembrane helix</keyword>
<dbReference type="AlphaFoldDB" id="A0A834Y9C3"/>